<accession>A0A1F4V3X2</accession>
<keyword evidence="1" id="KW-0812">Transmembrane</keyword>
<dbReference type="Gene3D" id="3.30.70.2970">
    <property type="entry name" value="Protein of unknown function (DUF541), domain 2"/>
    <property type="match status" value="1"/>
</dbReference>
<dbReference type="PANTHER" id="PTHR34387:SF2">
    <property type="entry name" value="SLR1258 PROTEIN"/>
    <property type="match status" value="1"/>
</dbReference>
<feature type="transmembrane region" description="Helical" evidence="1">
    <location>
        <begin position="6"/>
        <end position="27"/>
    </location>
</feature>
<sequence>MNIQVISRPFVFALASIVVLFVAAYFLPLNKINWGKFQLVNNTITVSGYSKSQEKNEIARYTAGVSAVNDNKDTAVSEVNDKIEKIIADAKNFGIKPDDIKTQNVSIYQMEEQYYEEGISKSRKGQWRVDNSIELVLRDIGGASALTDLLSASEATNFYGPSFSVDDTTQAEAKLIEAAMENAKSKAEIIAKASGRKLGKIISVTEGGVSPVNYMYGAEGMGGGGGAPVESGTSTVSKTVTVTFEIL</sequence>
<gene>
    <name evidence="2" type="ORF">A2982_02200</name>
</gene>
<reference evidence="2 3" key="1">
    <citation type="journal article" date="2016" name="Nat. Commun.">
        <title>Thousands of microbial genomes shed light on interconnected biogeochemical processes in an aquifer system.</title>
        <authorList>
            <person name="Anantharaman K."/>
            <person name="Brown C.T."/>
            <person name="Hug L.A."/>
            <person name="Sharon I."/>
            <person name="Castelle C.J."/>
            <person name="Probst A.J."/>
            <person name="Thomas B.C."/>
            <person name="Singh A."/>
            <person name="Wilkins M.J."/>
            <person name="Karaoz U."/>
            <person name="Brodie E.L."/>
            <person name="Williams K.H."/>
            <person name="Hubbard S.S."/>
            <person name="Banfield J.F."/>
        </authorList>
    </citation>
    <scope>NUCLEOTIDE SEQUENCE [LARGE SCALE GENOMIC DNA]</scope>
</reference>
<dbReference type="EMBL" id="MEVH01000010">
    <property type="protein sequence ID" value="OGC51901.1"/>
    <property type="molecule type" value="Genomic_DNA"/>
</dbReference>
<dbReference type="Pfam" id="PF04402">
    <property type="entry name" value="SIMPL"/>
    <property type="match status" value="1"/>
</dbReference>
<dbReference type="InterPro" id="IPR052022">
    <property type="entry name" value="26kDa_periplasmic_antigen"/>
</dbReference>
<dbReference type="Proteomes" id="UP000178771">
    <property type="component" value="Unassembled WGS sequence"/>
</dbReference>
<evidence type="ECO:0000313" key="2">
    <source>
        <dbReference type="EMBL" id="OGC51901.1"/>
    </source>
</evidence>
<proteinExistence type="predicted"/>
<name>A0A1F4V3X2_UNCKA</name>
<organism evidence="2 3">
    <name type="scientific">candidate division WWE3 bacterium RIFCSPLOWO2_01_FULL_39_13</name>
    <dbReference type="NCBI Taxonomy" id="1802624"/>
    <lineage>
        <taxon>Bacteria</taxon>
        <taxon>Katanobacteria</taxon>
    </lineage>
</organism>
<dbReference type="GO" id="GO:0006974">
    <property type="term" value="P:DNA damage response"/>
    <property type="evidence" value="ECO:0007669"/>
    <property type="project" value="TreeGrafter"/>
</dbReference>
<dbReference type="InterPro" id="IPR007497">
    <property type="entry name" value="SIMPL/DUF541"/>
</dbReference>
<keyword evidence="1" id="KW-1133">Transmembrane helix</keyword>
<evidence type="ECO:0008006" key="4">
    <source>
        <dbReference type="Google" id="ProtNLM"/>
    </source>
</evidence>
<keyword evidence="1" id="KW-0472">Membrane</keyword>
<evidence type="ECO:0000313" key="3">
    <source>
        <dbReference type="Proteomes" id="UP000178771"/>
    </source>
</evidence>
<protein>
    <recommendedName>
        <fullName evidence="4">SIMPL domain-containing protein</fullName>
    </recommendedName>
</protein>
<dbReference type="AlphaFoldDB" id="A0A1F4V3X2"/>
<evidence type="ECO:0000256" key="1">
    <source>
        <dbReference type="SAM" id="Phobius"/>
    </source>
</evidence>
<dbReference type="Gene3D" id="3.30.110.170">
    <property type="entry name" value="Protein of unknown function (DUF541), domain 1"/>
    <property type="match status" value="1"/>
</dbReference>
<dbReference type="PANTHER" id="PTHR34387">
    <property type="entry name" value="SLR1258 PROTEIN"/>
    <property type="match status" value="1"/>
</dbReference>
<dbReference type="STRING" id="1802624.A2982_02200"/>
<comment type="caution">
    <text evidence="2">The sequence shown here is derived from an EMBL/GenBank/DDBJ whole genome shotgun (WGS) entry which is preliminary data.</text>
</comment>